<gene>
    <name evidence="2" type="ORF">DFI_10405</name>
</gene>
<evidence type="ECO:0000313" key="3">
    <source>
        <dbReference type="Proteomes" id="UP000259030"/>
    </source>
</evidence>
<organism evidence="2 3">
    <name type="scientific">Deinococcus ficus</name>
    <dbReference type="NCBI Taxonomy" id="317577"/>
    <lineage>
        <taxon>Bacteria</taxon>
        <taxon>Thermotogati</taxon>
        <taxon>Deinococcota</taxon>
        <taxon>Deinococci</taxon>
        <taxon>Deinococcales</taxon>
        <taxon>Deinococcaceae</taxon>
        <taxon>Deinococcus</taxon>
    </lineage>
</organism>
<keyword evidence="3" id="KW-1185">Reference proteome</keyword>
<dbReference type="KEGG" id="dfc:DFI_10405"/>
<dbReference type="EMBL" id="CP021081">
    <property type="protein sequence ID" value="ASN81369.1"/>
    <property type="molecule type" value="Genomic_DNA"/>
</dbReference>
<dbReference type="SMART" id="SM00507">
    <property type="entry name" value="HNHc"/>
    <property type="match status" value="1"/>
</dbReference>
<dbReference type="CDD" id="cd00085">
    <property type="entry name" value="HNHc"/>
    <property type="match status" value="1"/>
</dbReference>
<evidence type="ECO:0000313" key="2">
    <source>
        <dbReference type="EMBL" id="ASN81369.1"/>
    </source>
</evidence>
<feature type="domain" description="HNH nuclease" evidence="1">
    <location>
        <begin position="203"/>
        <end position="267"/>
    </location>
</feature>
<dbReference type="Proteomes" id="UP000259030">
    <property type="component" value="Chromosome"/>
</dbReference>
<protein>
    <recommendedName>
        <fullName evidence="1">HNH nuclease domain-containing protein</fullName>
    </recommendedName>
</protein>
<dbReference type="RefSeq" id="WP_027464329.1">
    <property type="nucleotide sequence ID" value="NZ_CP021081.1"/>
</dbReference>
<dbReference type="AlphaFoldDB" id="A0A221SXI6"/>
<dbReference type="Gene3D" id="1.10.30.50">
    <property type="match status" value="1"/>
</dbReference>
<evidence type="ECO:0000259" key="1">
    <source>
        <dbReference type="SMART" id="SM00507"/>
    </source>
</evidence>
<accession>A0A221SXI6</accession>
<name>A0A221SXI6_9DEIO</name>
<sequence>MPRFTDLEASPETYFRSVILFGRNVASYKFALGRALLTLAGQGKTFVTLEELALEYVPPLLHHLQHGGKQGTFANSRFLSACERYLQGEVSHEQLIQTTVQLGFTNVLDAFHTVGRDAVPTRFYADERRSRGGIALTDELLALPETADLQYRNLAVEIEARWRLVETAWELRLPSSLISVFSDAQSQELFILDAQKRRRPLGRVRDVLNGYQKGRCFYCNTPIGVEGPEATAEVDHVFPHVLMRRDVLKVNLDGVWNLVLSCQSCNRGADGKFACVPATHLVERLSRRNEHLIASQHPLRETLMAHLGATEAARRSFLQHVERAAVAALIFRWQPSEELPSTF</sequence>
<reference evidence="2 3" key="1">
    <citation type="submission" date="2017-05" db="EMBL/GenBank/DDBJ databases">
        <title>The complete genome sequence of Deinococcus ficus isolated from the rhizosphere of the Ficus religiosa L. in Taiwan.</title>
        <authorList>
            <person name="Wu K.-M."/>
            <person name="Liao T.-L."/>
            <person name="Liu Y.-M."/>
            <person name="Young C.-C."/>
            <person name="Tsai S.-F."/>
        </authorList>
    </citation>
    <scope>NUCLEOTIDE SEQUENCE [LARGE SCALE GENOMIC DNA]</scope>
    <source>
        <strain evidence="2 3">CC-FR2-10</strain>
    </source>
</reference>
<proteinExistence type="predicted"/>
<dbReference type="InterPro" id="IPR003615">
    <property type="entry name" value="HNH_nuc"/>
</dbReference>